<proteinExistence type="predicted"/>
<sequence length="79" mass="8605">MPTTRPGPETPAQTDFCEGDQKSDTLLTLPPIMDIALFFIQWHSARAAAIFEVSGNALPVARLRAEKAGLDPFNDIASY</sequence>
<organism evidence="1 2">
    <name type="scientific">Aspergillus puulaauensis</name>
    <dbReference type="NCBI Taxonomy" id="1220207"/>
    <lineage>
        <taxon>Eukaryota</taxon>
        <taxon>Fungi</taxon>
        <taxon>Dikarya</taxon>
        <taxon>Ascomycota</taxon>
        <taxon>Pezizomycotina</taxon>
        <taxon>Eurotiomycetes</taxon>
        <taxon>Eurotiomycetidae</taxon>
        <taxon>Eurotiales</taxon>
        <taxon>Aspergillaceae</taxon>
        <taxon>Aspergillus</taxon>
    </lineage>
</organism>
<reference evidence="1" key="2">
    <citation type="submission" date="2021-02" db="EMBL/GenBank/DDBJ databases">
        <title>Aspergillus puulaauensis MK2 genome sequence.</title>
        <authorList>
            <person name="Futagami T."/>
            <person name="Mori K."/>
            <person name="Kadooka C."/>
            <person name="Tanaka T."/>
        </authorList>
    </citation>
    <scope>NUCLEOTIDE SEQUENCE</scope>
    <source>
        <strain evidence="1">MK2</strain>
    </source>
</reference>
<keyword evidence="2" id="KW-1185">Reference proteome</keyword>
<dbReference type="AlphaFoldDB" id="A0A7R7XZA5"/>
<accession>A0A7R7XZA5</accession>
<dbReference type="KEGG" id="apuu:APUU_80560S"/>
<dbReference type="EMBL" id="AP024450">
    <property type="protein sequence ID" value="BCS30257.1"/>
    <property type="molecule type" value="Genomic_DNA"/>
</dbReference>
<evidence type="ECO:0000313" key="2">
    <source>
        <dbReference type="Proteomes" id="UP000654913"/>
    </source>
</evidence>
<gene>
    <name evidence="1" type="ORF">APUU_80560S</name>
</gene>
<evidence type="ECO:0000313" key="1">
    <source>
        <dbReference type="EMBL" id="BCS30257.1"/>
    </source>
</evidence>
<dbReference type="Proteomes" id="UP000654913">
    <property type="component" value="Chromosome 8"/>
</dbReference>
<dbReference type="RefSeq" id="XP_041562443.1">
    <property type="nucleotide sequence ID" value="XM_041696854.1"/>
</dbReference>
<protein>
    <submittedName>
        <fullName evidence="1">Uncharacterized protein</fullName>
    </submittedName>
</protein>
<reference evidence="1" key="1">
    <citation type="submission" date="2021-01" db="EMBL/GenBank/DDBJ databases">
        <authorList>
            <consortium name="Aspergillus puulaauensis MK2 genome sequencing consortium"/>
            <person name="Kazuki M."/>
            <person name="Futagami T."/>
        </authorList>
    </citation>
    <scope>NUCLEOTIDE SEQUENCE</scope>
    <source>
        <strain evidence="1">MK2</strain>
    </source>
</reference>
<dbReference type="GeneID" id="64980254"/>
<name>A0A7R7XZA5_9EURO</name>